<proteinExistence type="predicted"/>
<organism evidence="2 3">
    <name type="scientific">Clitoria ternatea</name>
    <name type="common">Butterfly pea</name>
    <dbReference type="NCBI Taxonomy" id="43366"/>
    <lineage>
        <taxon>Eukaryota</taxon>
        <taxon>Viridiplantae</taxon>
        <taxon>Streptophyta</taxon>
        <taxon>Embryophyta</taxon>
        <taxon>Tracheophyta</taxon>
        <taxon>Spermatophyta</taxon>
        <taxon>Magnoliopsida</taxon>
        <taxon>eudicotyledons</taxon>
        <taxon>Gunneridae</taxon>
        <taxon>Pentapetalae</taxon>
        <taxon>rosids</taxon>
        <taxon>fabids</taxon>
        <taxon>Fabales</taxon>
        <taxon>Fabaceae</taxon>
        <taxon>Papilionoideae</taxon>
        <taxon>50 kb inversion clade</taxon>
        <taxon>NPAAA clade</taxon>
        <taxon>indigoferoid/millettioid clade</taxon>
        <taxon>Phaseoleae</taxon>
        <taxon>Clitoria</taxon>
    </lineage>
</organism>
<protein>
    <submittedName>
        <fullName evidence="2">Uncharacterized protein</fullName>
    </submittedName>
</protein>
<evidence type="ECO:0000313" key="3">
    <source>
        <dbReference type="Proteomes" id="UP001359559"/>
    </source>
</evidence>
<keyword evidence="1" id="KW-0812">Transmembrane</keyword>
<name>A0AAN9FNH2_CLITE</name>
<gene>
    <name evidence="2" type="ORF">RJT34_24764</name>
</gene>
<keyword evidence="1" id="KW-1133">Transmembrane helix</keyword>
<accession>A0AAN9FNH2</accession>
<feature type="transmembrane region" description="Helical" evidence="1">
    <location>
        <begin position="27"/>
        <end position="50"/>
    </location>
</feature>
<dbReference type="Proteomes" id="UP001359559">
    <property type="component" value="Unassembled WGS sequence"/>
</dbReference>
<sequence>MRLTKYASAVFNRNRCKAKLLGNWDFAYLSIHFTTHVSFLITIFSFSFFLSLRNGVFRLLDFEHPESL</sequence>
<keyword evidence="1" id="KW-0472">Membrane</keyword>
<dbReference type="AlphaFoldDB" id="A0AAN9FNH2"/>
<keyword evidence="3" id="KW-1185">Reference proteome</keyword>
<evidence type="ECO:0000256" key="1">
    <source>
        <dbReference type="SAM" id="Phobius"/>
    </source>
</evidence>
<reference evidence="2 3" key="1">
    <citation type="submission" date="2024-01" db="EMBL/GenBank/DDBJ databases">
        <title>The genomes of 5 underutilized Papilionoideae crops provide insights into root nodulation and disease resistance.</title>
        <authorList>
            <person name="Yuan L."/>
        </authorList>
    </citation>
    <scope>NUCLEOTIDE SEQUENCE [LARGE SCALE GENOMIC DNA]</scope>
    <source>
        <strain evidence="2">LY-2023</strain>
        <tissue evidence="2">Leaf</tissue>
    </source>
</reference>
<evidence type="ECO:0000313" key="2">
    <source>
        <dbReference type="EMBL" id="KAK7279707.1"/>
    </source>
</evidence>
<comment type="caution">
    <text evidence="2">The sequence shown here is derived from an EMBL/GenBank/DDBJ whole genome shotgun (WGS) entry which is preliminary data.</text>
</comment>
<dbReference type="EMBL" id="JAYKXN010000006">
    <property type="protein sequence ID" value="KAK7279707.1"/>
    <property type="molecule type" value="Genomic_DNA"/>
</dbReference>